<keyword evidence="4 7" id="KW-0812">Transmembrane</keyword>
<keyword evidence="3" id="KW-1003">Cell membrane</keyword>
<evidence type="ECO:0000256" key="3">
    <source>
        <dbReference type="ARBA" id="ARBA00022475"/>
    </source>
</evidence>
<dbReference type="OrthoDB" id="92719at2"/>
<evidence type="ECO:0000256" key="7">
    <source>
        <dbReference type="SAM" id="Phobius"/>
    </source>
</evidence>
<feature type="transmembrane region" description="Helical" evidence="7">
    <location>
        <begin position="395"/>
        <end position="420"/>
    </location>
</feature>
<evidence type="ECO:0000256" key="5">
    <source>
        <dbReference type="ARBA" id="ARBA00022989"/>
    </source>
</evidence>
<dbReference type="NCBIfam" id="NF011775">
    <property type="entry name" value="PRK15238.1"/>
    <property type="match status" value="1"/>
</dbReference>
<feature type="transmembrane region" description="Helical" evidence="7">
    <location>
        <begin position="370"/>
        <end position="389"/>
    </location>
</feature>
<keyword evidence="2" id="KW-0813">Transport</keyword>
<feature type="transmembrane region" description="Helical" evidence="7">
    <location>
        <begin position="249"/>
        <end position="272"/>
    </location>
</feature>
<gene>
    <name evidence="8" type="primary">yjeM</name>
    <name evidence="8" type="ORF">ELX58_07745</name>
</gene>
<evidence type="ECO:0000256" key="1">
    <source>
        <dbReference type="ARBA" id="ARBA00004651"/>
    </source>
</evidence>
<dbReference type="Proteomes" id="UP000294321">
    <property type="component" value="Chromosome"/>
</dbReference>
<reference evidence="9" key="1">
    <citation type="submission" date="2018-12" db="EMBL/GenBank/DDBJ databases">
        <title>A new species of lactobacillus.</title>
        <authorList>
            <person name="Jian Y."/>
            <person name="Xin L."/>
            <person name="Hong Z.J."/>
            <person name="Ming L.Z."/>
            <person name="Hong X.Z."/>
        </authorList>
    </citation>
    <scope>NUCLEOTIDE SEQUENCE [LARGE SCALE GENOMIC DNA]</scope>
    <source>
        <strain evidence="9">HSLZ-75</strain>
    </source>
</reference>
<accession>A0A4P6ZMW6</accession>
<feature type="transmembrane region" description="Helical" evidence="7">
    <location>
        <begin position="163"/>
        <end position="185"/>
    </location>
</feature>
<dbReference type="PANTHER" id="PTHR42770:SF15">
    <property type="entry name" value="GLUTAMATE_GAMMA-AMINOBUTYRATE ANTIPORTER-RELATED"/>
    <property type="match status" value="1"/>
</dbReference>
<keyword evidence="9" id="KW-1185">Reference proteome</keyword>
<dbReference type="InterPro" id="IPR050367">
    <property type="entry name" value="APC_superfamily"/>
</dbReference>
<feature type="transmembrane region" description="Helical" evidence="7">
    <location>
        <begin position="12"/>
        <end position="29"/>
    </location>
</feature>
<dbReference type="InterPro" id="IPR002293">
    <property type="entry name" value="AA/rel_permease1"/>
</dbReference>
<feature type="transmembrane region" description="Helical" evidence="7">
    <location>
        <begin position="41"/>
        <end position="64"/>
    </location>
</feature>
<feature type="transmembrane region" description="Helical" evidence="7">
    <location>
        <begin position="317"/>
        <end position="339"/>
    </location>
</feature>
<dbReference type="Gene3D" id="1.20.1740.10">
    <property type="entry name" value="Amino acid/polyamine transporter I"/>
    <property type="match status" value="1"/>
</dbReference>
<feature type="transmembrane region" description="Helical" evidence="7">
    <location>
        <begin position="440"/>
        <end position="460"/>
    </location>
</feature>
<feature type="transmembrane region" description="Helical" evidence="7">
    <location>
        <begin position="472"/>
        <end position="491"/>
    </location>
</feature>
<evidence type="ECO:0000313" key="8">
    <source>
        <dbReference type="EMBL" id="QBP18967.1"/>
    </source>
</evidence>
<proteinExistence type="predicted"/>
<sequence>MNNEKSEKKISWFGLVLIVISTEFGFSNIVTGYNQMSYASIIWYILTAAIFLFPLAMIFGEYSGSLKEDHGGFYSWLLNSVGEKWAFIGTFIWIGLWMINLLQNASGFGVNLSGLLFGKDTSESWTLGPFDSNEVEALMGIVIIILTTYFATKGFHKVALVSYIGGILSMAMIGIFVIASVIIWAKNGFAPKQPIHGVSSFIKSPNPQFQSPIAIISFIVYAMFAYGGMESSSGFLDKLKHPRKDYPKAMMWVAGIMSSFYVLGMLLCGFGTNWKQVMGTPGITLYNNGFIMFSYLGDAGAKALGVSPAVSAMVGRFLVRVLALGSLIPLISLLTVLIYSPVKGLIAGSSKDLWPKKVAQFNKHDMPAGAMWIECGIIVVALALVSLTGKNGQQFYQIIVDMGNVGSIVPYFFVAIAFVYFKKRTDLDRPIVFFHTMKSVYTVVAILLISMSIAVIFNVITPLMQGQISTAFWTVAGPILFAIISILMYHYGIRHRAKRMIADNEAYYANEHKGIN</sequence>
<keyword evidence="6 7" id="KW-0472">Membrane</keyword>
<feature type="transmembrane region" description="Helical" evidence="7">
    <location>
        <begin position="135"/>
        <end position="151"/>
    </location>
</feature>
<protein>
    <submittedName>
        <fullName evidence="8">Glutamate/gamma-aminobutyrate family transporter YjeM</fullName>
    </submittedName>
</protein>
<evidence type="ECO:0000256" key="4">
    <source>
        <dbReference type="ARBA" id="ARBA00022692"/>
    </source>
</evidence>
<dbReference type="PIRSF" id="PIRSF006060">
    <property type="entry name" value="AA_transporter"/>
    <property type="match status" value="1"/>
</dbReference>
<dbReference type="GO" id="GO:0022857">
    <property type="term" value="F:transmembrane transporter activity"/>
    <property type="evidence" value="ECO:0007669"/>
    <property type="project" value="InterPro"/>
</dbReference>
<feature type="transmembrane region" description="Helical" evidence="7">
    <location>
        <begin position="209"/>
        <end position="228"/>
    </location>
</feature>
<organism evidence="8 9">
    <name type="scientific">Acetilactobacillus jinshanensis</name>
    <dbReference type="NCBI Taxonomy" id="1720083"/>
    <lineage>
        <taxon>Bacteria</taxon>
        <taxon>Bacillati</taxon>
        <taxon>Bacillota</taxon>
        <taxon>Bacilli</taxon>
        <taxon>Lactobacillales</taxon>
        <taxon>Lactobacillaceae</taxon>
        <taxon>Acetilactobacillus</taxon>
    </lineage>
</organism>
<feature type="transmembrane region" description="Helical" evidence="7">
    <location>
        <begin position="85"/>
        <end position="103"/>
    </location>
</feature>
<dbReference type="PANTHER" id="PTHR42770">
    <property type="entry name" value="AMINO ACID TRANSPORTER-RELATED"/>
    <property type="match status" value="1"/>
</dbReference>
<comment type="subcellular location">
    <subcellularLocation>
        <location evidence="1">Cell membrane</location>
        <topology evidence="1">Multi-pass membrane protein</topology>
    </subcellularLocation>
</comment>
<dbReference type="AlphaFoldDB" id="A0A4P6ZMW6"/>
<name>A0A4P6ZMW6_9LACO</name>
<dbReference type="Pfam" id="PF13520">
    <property type="entry name" value="AA_permease_2"/>
    <property type="match status" value="1"/>
</dbReference>
<dbReference type="EMBL" id="CP034726">
    <property type="protein sequence ID" value="QBP18967.1"/>
    <property type="molecule type" value="Genomic_DNA"/>
</dbReference>
<evidence type="ECO:0000256" key="2">
    <source>
        <dbReference type="ARBA" id="ARBA00022448"/>
    </source>
</evidence>
<evidence type="ECO:0000313" key="9">
    <source>
        <dbReference type="Proteomes" id="UP000294321"/>
    </source>
</evidence>
<keyword evidence="5 7" id="KW-1133">Transmembrane helix</keyword>
<dbReference type="KEGG" id="lji:ELX58_07745"/>
<dbReference type="RefSeq" id="WP_133442524.1">
    <property type="nucleotide sequence ID" value="NZ_CP034726.1"/>
</dbReference>
<dbReference type="GO" id="GO:0005886">
    <property type="term" value="C:plasma membrane"/>
    <property type="evidence" value="ECO:0007669"/>
    <property type="project" value="UniProtKB-SubCell"/>
</dbReference>
<evidence type="ECO:0000256" key="6">
    <source>
        <dbReference type="ARBA" id="ARBA00023136"/>
    </source>
</evidence>